<accession>A0AAN6GJX4</accession>
<keyword evidence="1" id="KW-0732">Signal</keyword>
<evidence type="ECO:0000313" key="3">
    <source>
        <dbReference type="Proteomes" id="UP001176517"/>
    </source>
</evidence>
<organism evidence="2 3">
    <name type="scientific">Tilletia horrida</name>
    <dbReference type="NCBI Taxonomy" id="155126"/>
    <lineage>
        <taxon>Eukaryota</taxon>
        <taxon>Fungi</taxon>
        <taxon>Dikarya</taxon>
        <taxon>Basidiomycota</taxon>
        <taxon>Ustilaginomycotina</taxon>
        <taxon>Exobasidiomycetes</taxon>
        <taxon>Tilletiales</taxon>
        <taxon>Tilletiaceae</taxon>
        <taxon>Tilletia</taxon>
    </lineage>
</organism>
<keyword evidence="3" id="KW-1185">Reference proteome</keyword>
<evidence type="ECO:0000313" key="2">
    <source>
        <dbReference type="EMBL" id="KAK0543294.1"/>
    </source>
</evidence>
<comment type="caution">
    <text evidence="2">The sequence shown here is derived from an EMBL/GenBank/DDBJ whole genome shotgun (WGS) entry which is preliminary data.</text>
</comment>
<dbReference type="Proteomes" id="UP001176517">
    <property type="component" value="Unassembled WGS sequence"/>
</dbReference>
<gene>
    <name evidence="2" type="ORF">OC846_006470</name>
</gene>
<proteinExistence type="predicted"/>
<name>A0AAN6GJX4_9BASI</name>
<reference evidence="2" key="1">
    <citation type="journal article" date="2023" name="PhytoFront">
        <title>Draft Genome Resources of Seven Strains of Tilletia horrida, Causal Agent of Kernel Smut of Rice.</title>
        <authorList>
            <person name="Khanal S."/>
            <person name="Antony Babu S."/>
            <person name="Zhou X.G."/>
        </authorList>
    </citation>
    <scope>NUCLEOTIDE SEQUENCE</scope>
    <source>
        <strain evidence="2">TX6</strain>
    </source>
</reference>
<dbReference type="EMBL" id="JAPDMZ010000378">
    <property type="protein sequence ID" value="KAK0543294.1"/>
    <property type="molecule type" value="Genomic_DNA"/>
</dbReference>
<feature type="signal peptide" evidence="1">
    <location>
        <begin position="1"/>
        <end position="21"/>
    </location>
</feature>
<sequence length="152" mass="16142">MSISIFCASTLFLFLSSVVFAGHHTIVFTSNCPSAIMQLPGIGNFGVGTYSFDQDVNGGIASAGPKCDINGVPCISVEFTLDQAGYSTADITLISPHVYTGMAEFKMTPGGFGTRCDNPNCGPMNAFYKPDDYSAQRYDHSPDAGIQINITC</sequence>
<protein>
    <submittedName>
        <fullName evidence="2">Uncharacterized protein</fullName>
    </submittedName>
</protein>
<dbReference type="AlphaFoldDB" id="A0AAN6GJX4"/>
<feature type="chain" id="PRO_5042936207" evidence="1">
    <location>
        <begin position="22"/>
        <end position="152"/>
    </location>
</feature>
<evidence type="ECO:0000256" key="1">
    <source>
        <dbReference type="SAM" id="SignalP"/>
    </source>
</evidence>